<reference evidence="1 2" key="1">
    <citation type="submission" date="2016-10" db="EMBL/GenBank/DDBJ databases">
        <authorList>
            <person name="de Groot N.N."/>
        </authorList>
    </citation>
    <scope>NUCLEOTIDE SEQUENCE [LARGE SCALE GENOMIC DNA]</scope>
    <source>
        <strain evidence="1 2">DSM 44637</strain>
    </source>
</reference>
<accession>A0A1I5YU49</accession>
<organism evidence="1 2">
    <name type="scientific">Amycolatopsis rubida</name>
    <dbReference type="NCBI Taxonomy" id="112413"/>
    <lineage>
        <taxon>Bacteria</taxon>
        <taxon>Bacillati</taxon>
        <taxon>Actinomycetota</taxon>
        <taxon>Actinomycetes</taxon>
        <taxon>Pseudonocardiales</taxon>
        <taxon>Pseudonocardiaceae</taxon>
        <taxon>Amycolatopsis</taxon>
    </lineage>
</organism>
<dbReference type="AlphaFoldDB" id="A0A1I5YU49"/>
<evidence type="ECO:0000313" key="1">
    <source>
        <dbReference type="EMBL" id="SFQ47702.1"/>
    </source>
</evidence>
<dbReference type="EMBL" id="FOWC01000013">
    <property type="protein sequence ID" value="SFQ47702.1"/>
    <property type="molecule type" value="Genomic_DNA"/>
</dbReference>
<dbReference type="Proteomes" id="UP000199137">
    <property type="component" value="Unassembled WGS sequence"/>
</dbReference>
<proteinExistence type="predicted"/>
<sequence>MPMLTAVCSNARARTRPSGATTAWRPAASAPCPQAKSAQAAMYSGTERATANNSRPATAATVAAASARRAPIRSSSVPNGTVVVRLVAAPSDSPSATIPAGRPTLVVKWTADTASTAPSPAEVRACAVASRRIAVRAVVMPG</sequence>
<protein>
    <submittedName>
        <fullName evidence="1">Uncharacterized protein</fullName>
    </submittedName>
</protein>
<gene>
    <name evidence="1" type="ORF">SAMN05421854_11325</name>
</gene>
<evidence type="ECO:0000313" key="2">
    <source>
        <dbReference type="Proteomes" id="UP000199137"/>
    </source>
</evidence>
<name>A0A1I5YU49_9PSEU</name>